<dbReference type="RefSeq" id="XP_001883852.1">
    <property type="nucleotide sequence ID" value="XM_001883817.1"/>
</dbReference>
<sequence>MGRYTPALDEDGERELNELKDEMDVLKLSRFRQTILTHGVQVLLLKLLSDLETNSSEMGRSRVQRQLSEIQKQLGSVMIAGVETDMERSEYMERLERRGERAQVPRGVGRGR</sequence>
<dbReference type="AlphaFoldDB" id="B0DIU3"/>
<dbReference type="EMBL" id="DS547113">
    <property type="protein sequence ID" value="EDR05294.1"/>
    <property type="molecule type" value="Genomic_DNA"/>
</dbReference>
<dbReference type="OrthoDB" id="10310043at2759"/>
<keyword evidence="2" id="KW-1185">Reference proteome</keyword>
<accession>B0DIU3</accession>
<dbReference type="Proteomes" id="UP000001194">
    <property type="component" value="Unassembled WGS sequence"/>
</dbReference>
<gene>
    <name evidence="1" type="ORF">LACBIDRAFT_303046</name>
</gene>
<dbReference type="GeneID" id="6079585"/>
<evidence type="ECO:0000313" key="1">
    <source>
        <dbReference type="EMBL" id="EDR05294.1"/>
    </source>
</evidence>
<protein>
    <submittedName>
        <fullName evidence="1">Predicted protein</fullName>
    </submittedName>
</protein>
<proteinExistence type="predicted"/>
<dbReference type="KEGG" id="lbc:LACBIDRAFT_303046"/>
<evidence type="ECO:0000313" key="2">
    <source>
        <dbReference type="Proteomes" id="UP000001194"/>
    </source>
</evidence>
<reference evidence="1 2" key="1">
    <citation type="journal article" date="2008" name="Nature">
        <title>The genome of Laccaria bicolor provides insights into mycorrhizal symbiosis.</title>
        <authorList>
            <person name="Martin F."/>
            <person name="Aerts A."/>
            <person name="Ahren D."/>
            <person name="Brun A."/>
            <person name="Danchin E.G.J."/>
            <person name="Duchaussoy F."/>
            <person name="Gibon J."/>
            <person name="Kohler A."/>
            <person name="Lindquist E."/>
            <person name="Pereda V."/>
            <person name="Salamov A."/>
            <person name="Shapiro H.J."/>
            <person name="Wuyts J."/>
            <person name="Blaudez D."/>
            <person name="Buee M."/>
            <person name="Brokstein P."/>
            <person name="Canbaeck B."/>
            <person name="Cohen D."/>
            <person name="Courty P.E."/>
            <person name="Coutinho P.M."/>
            <person name="Delaruelle C."/>
            <person name="Detter J.C."/>
            <person name="Deveau A."/>
            <person name="DiFazio S."/>
            <person name="Duplessis S."/>
            <person name="Fraissinet-Tachet L."/>
            <person name="Lucic E."/>
            <person name="Frey-Klett P."/>
            <person name="Fourrey C."/>
            <person name="Feussner I."/>
            <person name="Gay G."/>
            <person name="Grimwood J."/>
            <person name="Hoegger P.J."/>
            <person name="Jain P."/>
            <person name="Kilaru S."/>
            <person name="Labbe J."/>
            <person name="Lin Y.C."/>
            <person name="Legue V."/>
            <person name="Le Tacon F."/>
            <person name="Marmeisse R."/>
            <person name="Melayah D."/>
            <person name="Montanini B."/>
            <person name="Muratet M."/>
            <person name="Nehls U."/>
            <person name="Niculita-Hirzel H."/>
            <person name="Oudot-Le Secq M.P."/>
            <person name="Peter M."/>
            <person name="Quesneville H."/>
            <person name="Rajashekar B."/>
            <person name="Reich M."/>
            <person name="Rouhier N."/>
            <person name="Schmutz J."/>
            <person name="Yin T."/>
            <person name="Chalot M."/>
            <person name="Henrissat B."/>
            <person name="Kuees U."/>
            <person name="Lucas S."/>
            <person name="Van de Peer Y."/>
            <person name="Podila G.K."/>
            <person name="Polle A."/>
            <person name="Pukkila P.J."/>
            <person name="Richardson P.M."/>
            <person name="Rouze P."/>
            <person name="Sanders I.R."/>
            <person name="Stajich J.E."/>
            <person name="Tunlid A."/>
            <person name="Tuskan G."/>
            <person name="Grigoriev I.V."/>
        </authorList>
    </citation>
    <scope>NUCLEOTIDE SEQUENCE [LARGE SCALE GENOMIC DNA]</scope>
    <source>
        <strain evidence="2">S238N-H82 / ATCC MYA-4686</strain>
    </source>
</reference>
<name>B0DIU3_LACBS</name>
<dbReference type="InParanoid" id="B0DIU3"/>
<dbReference type="HOGENOM" id="CLU_2151720_0_0_1"/>
<organism evidence="2">
    <name type="scientific">Laccaria bicolor (strain S238N-H82 / ATCC MYA-4686)</name>
    <name type="common">Bicoloured deceiver</name>
    <name type="synonym">Laccaria laccata var. bicolor</name>
    <dbReference type="NCBI Taxonomy" id="486041"/>
    <lineage>
        <taxon>Eukaryota</taxon>
        <taxon>Fungi</taxon>
        <taxon>Dikarya</taxon>
        <taxon>Basidiomycota</taxon>
        <taxon>Agaricomycotina</taxon>
        <taxon>Agaricomycetes</taxon>
        <taxon>Agaricomycetidae</taxon>
        <taxon>Agaricales</taxon>
        <taxon>Agaricineae</taxon>
        <taxon>Hydnangiaceae</taxon>
        <taxon>Laccaria</taxon>
    </lineage>
</organism>